<gene>
    <name evidence="1" type="ORF">MO867_22520</name>
</gene>
<comment type="caution">
    <text evidence="1">The sequence shown here is derived from an EMBL/GenBank/DDBJ whole genome shotgun (WGS) entry which is preliminary data.</text>
</comment>
<keyword evidence="2" id="KW-1185">Reference proteome</keyword>
<accession>A0A9X2ERJ3</accession>
<organism evidence="1 2">
    <name type="scientific">Microbulbifer okhotskensis</name>
    <dbReference type="NCBI Taxonomy" id="2926617"/>
    <lineage>
        <taxon>Bacteria</taxon>
        <taxon>Pseudomonadati</taxon>
        <taxon>Pseudomonadota</taxon>
        <taxon>Gammaproteobacteria</taxon>
        <taxon>Cellvibrionales</taxon>
        <taxon>Microbulbiferaceae</taxon>
        <taxon>Microbulbifer</taxon>
    </lineage>
</organism>
<sequence length="125" mass="13516">MSGSDNRGWYWACGHGHVLNIRAFYNPENEMFGALCTSDGNEYYPSPGLNAIAIKMEDSGSSVYEGTYNHLVPSTSAMISNGGGHTVVPVDANTNLSVIVSPQYIEAILRTVLRGEMGRNHGHVL</sequence>
<dbReference type="AlphaFoldDB" id="A0A9X2ERJ3"/>
<evidence type="ECO:0000313" key="1">
    <source>
        <dbReference type="EMBL" id="MCO1337102.1"/>
    </source>
</evidence>
<evidence type="ECO:0000313" key="2">
    <source>
        <dbReference type="Proteomes" id="UP001139028"/>
    </source>
</evidence>
<reference evidence="1" key="1">
    <citation type="journal article" date="2022" name="Arch. Microbiol.">
        <title>Microbulbifer okhotskensis sp. nov., isolated from a deep bottom sediment of the Okhotsk Sea.</title>
        <authorList>
            <person name="Romanenko L."/>
            <person name="Kurilenko V."/>
            <person name="Otstavnykh N."/>
            <person name="Velansky P."/>
            <person name="Isaeva M."/>
            <person name="Mikhailov V."/>
        </authorList>
    </citation>
    <scope>NUCLEOTIDE SEQUENCE</scope>
    <source>
        <strain evidence="1">OS29</strain>
    </source>
</reference>
<name>A0A9X2ERJ3_9GAMM</name>
<dbReference type="Proteomes" id="UP001139028">
    <property type="component" value="Unassembled WGS sequence"/>
</dbReference>
<dbReference type="EMBL" id="JALBWM010000364">
    <property type="protein sequence ID" value="MCO1337102.1"/>
    <property type="molecule type" value="Genomic_DNA"/>
</dbReference>
<proteinExistence type="predicted"/>
<protein>
    <submittedName>
        <fullName evidence="1">Uncharacterized protein</fullName>
    </submittedName>
</protein>
<feature type="non-terminal residue" evidence="1">
    <location>
        <position position="125"/>
    </location>
</feature>